<feature type="transmembrane region" description="Helical" evidence="7">
    <location>
        <begin position="584"/>
        <end position="604"/>
    </location>
</feature>
<evidence type="ECO:0000313" key="9">
    <source>
        <dbReference type="EMBL" id="AVJ29107.1"/>
    </source>
</evidence>
<name>A0A2S0IBG4_9BURK</name>
<dbReference type="Proteomes" id="UP000239477">
    <property type="component" value="Chromosome"/>
</dbReference>
<dbReference type="InterPro" id="IPR036721">
    <property type="entry name" value="RCK_C_sf"/>
</dbReference>
<feature type="transmembrane region" description="Helical" evidence="7">
    <location>
        <begin position="499"/>
        <end position="532"/>
    </location>
</feature>
<dbReference type="PROSITE" id="PS51202">
    <property type="entry name" value="RCK_C"/>
    <property type="match status" value="2"/>
</dbReference>
<feature type="transmembrane region" description="Helical" evidence="7">
    <location>
        <begin position="92"/>
        <end position="123"/>
    </location>
</feature>
<organism evidence="9 10">
    <name type="scientific">Achromobacter spanius</name>
    <dbReference type="NCBI Taxonomy" id="217203"/>
    <lineage>
        <taxon>Bacteria</taxon>
        <taxon>Pseudomonadati</taxon>
        <taxon>Pseudomonadota</taxon>
        <taxon>Betaproteobacteria</taxon>
        <taxon>Burkholderiales</taxon>
        <taxon>Alcaligenaceae</taxon>
        <taxon>Achromobacter</taxon>
    </lineage>
</organism>
<feature type="transmembrane region" description="Helical" evidence="7">
    <location>
        <begin position="28"/>
        <end position="45"/>
    </location>
</feature>
<dbReference type="GO" id="GO:0005886">
    <property type="term" value="C:plasma membrane"/>
    <property type="evidence" value="ECO:0007669"/>
    <property type="project" value="TreeGrafter"/>
</dbReference>
<sequence length="606" mass="63980">MSSELAIVLTILCAAVVLFVIGRPRSDAVALLVMLLLPLSGTVTYREALDGFSNPAIILIACLFVVGEGLVRTGVAQAVGDLLLRHGGKSEGWLVLLVMGAVGSMGAVMSSTAVVAIFIPIVLRIARKSGMAARRILMPMGTAAAISGMLTLVATTPNLVLNSALGYAGYEGFGFFDFTPIGVVVLAGGIAYMLFARKLIDAGQGPRALNRPSLGDWATKYSLQNRACRLVVQDDSDLVGRQLGLWAGELGKAAFVIAIERNTRFARAVMRPTADDVLEAGDILLLDMDSEGFDIDGFCGRHHLKRLAMSGVYFTDQARDVGMVEVIIPSESRLVGANARDSVVLARHGLFVVGLWRGKEAKRDLPDVKMRVGDTLLVVGPWAGIFSLQAEEHDLVSLAMPVEADSLVPVQNRAIHALFSLATVVFLMLTDWVPNVMAGLIGALMMGLFGCVTLDVAYRSINWRALILIVGMLPFALALKRSGGVDLAAQFLLHYSGDWGIYGQLALVFVATVTLGVVVSGTATAVLMGPVAISIAESLHASPYAFAMTVAIASSAAFMSPVSTPSNALVSVAGGFGFADYLKIGTPLALFSLVVSVTLIPILFPS</sequence>
<dbReference type="Pfam" id="PF03600">
    <property type="entry name" value="CitMHS"/>
    <property type="match status" value="1"/>
</dbReference>
<evidence type="ECO:0000256" key="6">
    <source>
        <dbReference type="ARBA" id="ARBA00023136"/>
    </source>
</evidence>
<dbReference type="GO" id="GO:0006813">
    <property type="term" value="P:potassium ion transport"/>
    <property type="evidence" value="ECO:0007669"/>
    <property type="project" value="InterPro"/>
</dbReference>
<dbReference type="InterPro" id="IPR006037">
    <property type="entry name" value="RCK_C"/>
</dbReference>
<evidence type="ECO:0000256" key="2">
    <source>
        <dbReference type="ARBA" id="ARBA00022448"/>
    </source>
</evidence>
<evidence type="ECO:0000256" key="5">
    <source>
        <dbReference type="ARBA" id="ARBA00022989"/>
    </source>
</evidence>
<dbReference type="InterPro" id="IPR031312">
    <property type="entry name" value="Na/sul_symport_CS"/>
</dbReference>
<dbReference type="OrthoDB" id="9809303at2"/>
<dbReference type="GO" id="GO:0008324">
    <property type="term" value="F:monoatomic cation transmembrane transporter activity"/>
    <property type="evidence" value="ECO:0007669"/>
    <property type="project" value="InterPro"/>
</dbReference>
<evidence type="ECO:0000256" key="3">
    <source>
        <dbReference type="ARBA" id="ARBA00022692"/>
    </source>
</evidence>
<keyword evidence="5 7" id="KW-1133">Transmembrane helix</keyword>
<dbReference type="PANTHER" id="PTHR43652">
    <property type="entry name" value="BASIC AMINO ACID ANTIPORTER YFCC-RELATED"/>
    <property type="match status" value="1"/>
</dbReference>
<accession>A0A2S0IBG4</accession>
<dbReference type="EMBL" id="CP023270">
    <property type="protein sequence ID" value="AVJ29107.1"/>
    <property type="molecule type" value="Genomic_DNA"/>
</dbReference>
<feature type="transmembrane region" description="Helical" evidence="7">
    <location>
        <begin position="135"/>
        <end position="155"/>
    </location>
</feature>
<evidence type="ECO:0000256" key="1">
    <source>
        <dbReference type="ARBA" id="ARBA00004141"/>
    </source>
</evidence>
<keyword evidence="2" id="KW-0813">Transport</keyword>
<comment type="subcellular location">
    <subcellularLocation>
        <location evidence="1">Membrane</location>
        <topology evidence="1">Multi-pass membrane protein</topology>
    </subcellularLocation>
</comment>
<feature type="transmembrane region" description="Helical" evidence="7">
    <location>
        <begin position="414"/>
        <end position="430"/>
    </location>
</feature>
<feature type="transmembrane region" description="Helical" evidence="7">
    <location>
        <begin position="175"/>
        <end position="195"/>
    </location>
</feature>
<keyword evidence="6 7" id="KW-0472">Membrane</keyword>
<feature type="transmembrane region" description="Helical" evidence="7">
    <location>
        <begin position="544"/>
        <end position="564"/>
    </location>
</feature>
<dbReference type="InterPro" id="IPR051679">
    <property type="entry name" value="DASS-Related_Transporters"/>
</dbReference>
<dbReference type="SUPFAM" id="SSF116726">
    <property type="entry name" value="TrkA C-terminal domain-like"/>
    <property type="match status" value="2"/>
</dbReference>
<feature type="transmembrane region" description="Helical" evidence="7">
    <location>
        <begin position="436"/>
        <end position="454"/>
    </location>
</feature>
<gene>
    <name evidence="9" type="ORF">CLM73_19400</name>
</gene>
<dbReference type="PROSITE" id="PS01271">
    <property type="entry name" value="NA_SULFATE"/>
    <property type="match status" value="1"/>
</dbReference>
<evidence type="ECO:0000259" key="8">
    <source>
        <dbReference type="PROSITE" id="PS51202"/>
    </source>
</evidence>
<dbReference type="Pfam" id="PF02080">
    <property type="entry name" value="TrkA_C"/>
    <property type="match status" value="1"/>
</dbReference>
<dbReference type="AlphaFoldDB" id="A0A2S0IBG4"/>
<reference evidence="9 10" key="1">
    <citation type="submission" date="2017-09" db="EMBL/GenBank/DDBJ databases">
        <title>Genomic, metabolic, and phenotypic characteristics of bacterial isolates from the natural microbiome of the model nematode Caenorhabditis elegans.</title>
        <authorList>
            <person name="Zimmermann J."/>
            <person name="Obeng N."/>
            <person name="Yang W."/>
            <person name="Obeng O."/>
            <person name="Kissoyan K."/>
            <person name="Pees B."/>
            <person name="Dirksen P."/>
            <person name="Hoppner M."/>
            <person name="Franke A."/>
            <person name="Rosenstiel P."/>
            <person name="Leippe M."/>
            <person name="Dierking K."/>
            <person name="Kaleta C."/>
            <person name="Schulenburg H."/>
        </authorList>
    </citation>
    <scope>NUCLEOTIDE SEQUENCE [LARGE SCALE GENOMIC DNA]</scope>
    <source>
        <strain evidence="9 10">MYb73</strain>
    </source>
</reference>
<keyword evidence="10" id="KW-1185">Reference proteome</keyword>
<evidence type="ECO:0000256" key="4">
    <source>
        <dbReference type="ARBA" id="ARBA00022737"/>
    </source>
</evidence>
<dbReference type="PANTHER" id="PTHR43652:SF1">
    <property type="entry name" value="RESPONSE REGULATOR"/>
    <property type="match status" value="1"/>
</dbReference>
<dbReference type="Gene3D" id="3.30.70.1450">
    <property type="entry name" value="Regulator of K+ conductance, C-terminal domain"/>
    <property type="match status" value="2"/>
</dbReference>
<protein>
    <submittedName>
        <fullName evidence="9">SLC13 family permease</fullName>
    </submittedName>
</protein>
<feature type="domain" description="RCK C-terminal" evidence="8">
    <location>
        <begin position="311"/>
        <end position="394"/>
    </location>
</feature>
<feature type="transmembrane region" description="Helical" evidence="7">
    <location>
        <begin position="5"/>
        <end position="22"/>
    </location>
</feature>
<evidence type="ECO:0000313" key="10">
    <source>
        <dbReference type="Proteomes" id="UP000239477"/>
    </source>
</evidence>
<evidence type="ECO:0000256" key="7">
    <source>
        <dbReference type="SAM" id="Phobius"/>
    </source>
</evidence>
<dbReference type="RefSeq" id="WP_105239827.1">
    <property type="nucleotide sequence ID" value="NZ_CP023270.1"/>
</dbReference>
<feature type="transmembrane region" description="Helical" evidence="7">
    <location>
        <begin position="461"/>
        <end position="479"/>
    </location>
</feature>
<dbReference type="InterPro" id="IPR004680">
    <property type="entry name" value="Cit_transptr-like_dom"/>
</dbReference>
<keyword evidence="4" id="KW-0677">Repeat</keyword>
<feature type="transmembrane region" description="Helical" evidence="7">
    <location>
        <begin position="57"/>
        <end position="80"/>
    </location>
</feature>
<proteinExistence type="predicted"/>
<keyword evidence="3 7" id="KW-0812">Transmembrane</keyword>
<feature type="domain" description="RCK C-terminal" evidence="8">
    <location>
        <begin position="215"/>
        <end position="304"/>
    </location>
</feature>